<evidence type="ECO:0000256" key="1">
    <source>
        <dbReference type="SAM" id="MobiDB-lite"/>
    </source>
</evidence>
<dbReference type="AlphaFoldDB" id="A0A1V3C3U4"/>
<dbReference type="OrthoDB" id="3432157at2"/>
<reference evidence="3" key="2">
    <citation type="submission" date="2016-08" db="EMBL/GenBank/DDBJ databases">
        <authorList>
            <person name="Seilhamer J.J."/>
        </authorList>
    </citation>
    <scope>NUCLEOTIDE SEQUENCE [LARGE SCALE GENOMIC DNA]</scope>
    <source>
        <strain evidence="3">UTMC102</strain>
    </source>
</reference>
<protein>
    <submittedName>
        <fullName evidence="3">Uncharacterized protein</fullName>
    </submittedName>
</protein>
<sequence length="177" mass="18799">MNASDPPRPERSRGARGPRPARGERTVLAGARTALAGILAALVLAATACTAPPLNADAYLHDARQTTVDLLSAARTGILVAELAEDDRAFQPYLEVSAKDVEESARSLTDTFGALQPPTPELDGLRDELTDLSDATVHDLSALRIALRRGNADGVVEASEKLHETASALVDLRKELR</sequence>
<gene>
    <name evidence="2" type="ORF">HNR06_001459</name>
    <name evidence="3" type="ORF">NOSIN_17855</name>
</gene>
<reference evidence="2 5" key="3">
    <citation type="submission" date="2020-07" db="EMBL/GenBank/DDBJ databases">
        <title>Sequencing the genomes of 1000 actinobacteria strains.</title>
        <authorList>
            <person name="Klenk H.-P."/>
        </authorList>
    </citation>
    <scope>NUCLEOTIDE SEQUENCE [LARGE SCALE GENOMIC DNA]</scope>
    <source>
        <strain evidence="2 5">DSM 45278</strain>
    </source>
</reference>
<accession>A0A1V3C3U4</accession>
<dbReference type="Proteomes" id="UP000584931">
    <property type="component" value="Unassembled WGS sequence"/>
</dbReference>
<evidence type="ECO:0000313" key="3">
    <source>
        <dbReference type="EMBL" id="OOC55447.1"/>
    </source>
</evidence>
<proteinExistence type="predicted"/>
<name>A0A1V3C3U4_9ACTN</name>
<keyword evidence="4" id="KW-1185">Reference proteome</keyword>
<dbReference type="RefSeq" id="WP_077691878.1">
    <property type="nucleotide sequence ID" value="NZ_JACCHL010000001.1"/>
</dbReference>
<feature type="region of interest" description="Disordered" evidence="1">
    <location>
        <begin position="1"/>
        <end position="23"/>
    </location>
</feature>
<dbReference type="STRING" id="501010.NOSIN_17855"/>
<comment type="caution">
    <text evidence="3">The sequence shown here is derived from an EMBL/GenBank/DDBJ whole genome shotgun (WGS) entry which is preliminary data.</text>
</comment>
<evidence type="ECO:0000313" key="5">
    <source>
        <dbReference type="Proteomes" id="UP000584931"/>
    </source>
</evidence>
<accession>A0A7Z0BJA2</accession>
<dbReference type="Proteomes" id="UP000189004">
    <property type="component" value="Unassembled WGS sequence"/>
</dbReference>
<evidence type="ECO:0000313" key="4">
    <source>
        <dbReference type="Proteomes" id="UP000189004"/>
    </source>
</evidence>
<reference evidence="4" key="1">
    <citation type="submission" date="2016-08" db="EMBL/GenBank/DDBJ databases">
        <authorList>
            <person name="Tokovenko B."/>
            <person name="Kalinowski J."/>
        </authorList>
    </citation>
    <scope>NUCLEOTIDE SEQUENCE [LARGE SCALE GENOMIC DNA]</scope>
    <source>
        <strain evidence="4">UTMC102</strain>
    </source>
</reference>
<dbReference type="EMBL" id="JACCHL010000001">
    <property type="protein sequence ID" value="NYH51870.1"/>
    <property type="molecule type" value="Genomic_DNA"/>
</dbReference>
<organism evidence="3 4">
    <name type="scientific">Nocardiopsis sinuspersici</name>
    <dbReference type="NCBI Taxonomy" id="501010"/>
    <lineage>
        <taxon>Bacteria</taxon>
        <taxon>Bacillati</taxon>
        <taxon>Actinomycetota</taxon>
        <taxon>Actinomycetes</taxon>
        <taxon>Streptosporangiales</taxon>
        <taxon>Nocardiopsidaceae</taxon>
        <taxon>Nocardiopsis</taxon>
    </lineage>
</organism>
<evidence type="ECO:0000313" key="2">
    <source>
        <dbReference type="EMBL" id="NYH51870.1"/>
    </source>
</evidence>
<dbReference type="EMBL" id="MCOK01000001">
    <property type="protein sequence ID" value="OOC55447.1"/>
    <property type="molecule type" value="Genomic_DNA"/>
</dbReference>